<evidence type="ECO:0000259" key="6">
    <source>
        <dbReference type="PROSITE" id="PS51471"/>
    </source>
</evidence>
<protein>
    <submittedName>
        <fullName evidence="8">Protein DMR6-LIKE OXYGENASE 2</fullName>
    </submittedName>
</protein>
<evidence type="ECO:0000313" key="8">
    <source>
        <dbReference type="RefSeq" id="XP_007042884.2"/>
    </source>
</evidence>
<organism evidence="7 8">
    <name type="scientific">Theobroma cacao</name>
    <name type="common">Cacao</name>
    <name type="synonym">Cocoa</name>
    <dbReference type="NCBI Taxonomy" id="3641"/>
    <lineage>
        <taxon>Eukaryota</taxon>
        <taxon>Viridiplantae</taxon>
        <taxon>Streptophyta</taxon>
        <taxon>Embryophyta</taxon>
        <taxon>Tracheophyta</taxon>
        <taxon>Spermatophyta</taxon>
        <taxon>Magnoliopsida</taxon>
        <taxon>eudicotyledons</taxon>
        <taxon>Gunneridae</taxon>
        <taxon>Pentapetalae</taxon>
        <taxon>rosids</taxon>
        <taxon>malvids</taxon>
        <taxon>Malvales</taxon>
        <taxon>Malvaceae</taxon>
        <taxon>Byttnerioideae</taxon>
        <taxon>Theobroma</taxon>
    </lineage>
</organism>
<dbReference type="FunFam" id="2.60.120.330:FF:000134">
    <property type="entry name" value="Uncharacterized protein"/>
    <property type="match status" value="1"/>
</dbReference>
<dbReference type="Proteomes" id="UP000694886">
    <property type="component" value="Chromosome 2"/>
</dbReference>
<dbReference type="InterPro" id="IPR044861">
    <property type="entry name" value="IPNS-like_FE2OG_OXY"/>
</dbReference>
<feature type="compositionally biased region" description="Polar residues" evidence="5">
    <location>
        <begin position="7"/>
        <end position="18"/>
    </location>
</feature>
<comment type="similarity">
    <text evidence="1 4">Belongs to the iron/ascorbate-dependent oxidoreductase family.</text>
</comment>
<sequence length="366" mass="40676">MAASAPFLSQPSQASLTHTPPKRTSIKSLAELPGLTSIPPIYIFPTNANDQPFSDAKESIPTIDFSHLTSNNPDERSKVLQELGDACQDWGFFMVINHGVPESMMQAIIEACRGFFELTEEEKQEFEGKHMLDPISCGTSSNVSVDKVLFWRDFLKVFQHPEFHSPNKPAAFSEIALEFSTRVRQVARIIVRGISESLGLEGNYIDEALNLEDGLQFLAANFYPPCPQPELALGLPPHSDHALLTLLIQNEIMGLQVQHKGEWINVNPIPNSFLANVGDHIEILSNGKYKSVLHRAVVNNKDTRISIAMPHGPALNAVVAPASKLLDHENNPPAYKAMKYKDYLELQQSSKLDGKSCLERIQDRTI</sequence>
<reference evidence="7" key="1">
    <citation type="journal article" date="1997" name="Nucleic Acids Res.">
        <title>tRNAscan-SE: a program for improved detection of transfer RNA genes in genomic sequence.</title>
        <authorList>
            <person name="Lowe T.M."/>
            <person name="Eddy S.R."/>
        </authorList>
    </citation>
    <scope>NUCLEOTIDE SEQUENCE [LARGE SCALE GENOMIC DNA]</scope>
    <source>
        <strain evidence="7">r\B97-61/B2</strain>
    </source>
</reference>
<dbReference type="GO" id="GO:0016491">
    <property type="term" value="F:oxidoreductase activity"/>
    <property type="evidence" value="ECO:0007669"/>
    <property type="project" value="UniProtKB-KW"/>
</dbReference>
<evidence type="ECO:0000256" key="5">
    <source>
        <dbReference type="SAM" id="MobiDB-lite"/>
    </source>
</evidence>
<evidence type="ECO:0000256" key="2">
    <source>
        <dbReference type="ARBA" id="ARBA00022723"/>
    </source>
</evidence>
<dbReference type="InterPro" id="IPR005123">
    <property type="entry name" value="Oxoglu/Fe-dep_dioxygenase_dom"/>
</dbReference>
<proteinExistence type="inferred from homology"/>
<dbReference type="Pfam" id="PF03171">
    <property type="entry name" value="2OG-FeII_Oxy"/>
    <property type="match status" value="1"/>
</dbReference>
<dbReference type="AlphaFoldDB" id="A0AB32VHL3"/>
<dbReference type="PANTHER" id="PTHR47991">
    <property type="entry name" value="OXOGLUTARATE/IRON-DEPENDENT DIOXYGENASE"/>
    <property type="match status" value="1"/>
</dbReference>
<dbReference type="KEGG" id="tcc:18608239"/>
<reference evidence="8" key="2">
    <citation type="submission" date="2025-08" db="UniProtKB">
        <authorList>
            <consortium name="RefSeq"/>
        </authorList>
    </citation>
    <scope>IDENTIFICATION</scope>
</reference>
<keyword evidence="4" id="KW-0560">Oxidoreductase</keyword>
<dbReference type="Gene3D" id="2.60.120.330">
    <property type="entry name" value="B-lactam Antibiotic, Isopenicillin N Synthase, Chain"/>
    <property type="match status" value="1"/>
</dbReference>
<dbReference type="GO" id="GO:0046872">
    <property type="term" value="F:metal ion binding"/>
    <property type="evidence" value="ECO:0007669"/>
    <property type="project" value="UniProtKB-KW"/>
</dbReference>
<feature type="domain" description="Fe2OG dioxygenase" evidence="6">
    <location>
        <begin position="213"/>
        <end position="313"/>
    </location>
</feature>
<dbReference type="PROSITE" id="PS51471">
    <property type="entry name" value="FE2OG_OXY"/>
    <property type="match status" value="1"/>
</dbReference>
<dbReference type="RefSeq" id="XP_007042884.2">
    <property type="nucleotide sequence ID" value="XM_007042822.2"/>
</dbReference>
<dbReference type="InterPro" id="IPR050295">
    <property type="entry name" value="Plant_2OG-oxidoreductases"/>
</dbReference>
<dbReference type="InterPro" id="IPR027443">
    <property type="entry name" value="IPNS-like_sf"/>
</dbReference>
<evidence type="ECO:0000256" key="1">
    <source>
        <dbReference type="ARBA" id="ARBA00008056"/>
    </source>
</evidence>
<dbReference type="SUPFAM" id="SSF51197">
    <property type="entry name" value="Clavaminate synthase-like"/>
    <property type="match status" value="1"/>
</dbReference>
<dbReference type="Pfam" id="PF14226">
    <property type="entry name" value="DIOX_N"/>
    <property type="match status" value="1"/>
</dbReference>
<name>A0AB32VHL3_THECC</name>
<dbReference type="InterPro" id="IPR026992">
    <property type="entry name" value="DIOX_N"/>
</dbReference>
<dbReference type="GeneID" id="18608239"/>
<evidence type="ECO:0000313" key="7">
    <source>
        <dbReference type="Proteomes" id="UP000694886"/>
    </source>
</evidence>
<evidence type="ECO:0000256" key="4">
    <source>
        <dbReference type="RuleBase" id="RU003682"/>
    </source>
</evidence>
<accession>A0AB32VHL3</accession>
<feature type="region of interest" description="Disordered" evidence="5">
    <location>
        <begin position="1"/>
        <end position="22"/>
    </location>
</feature>
<keyword evidence="2 4" id="KW-0479">Metal-binding</keyword>
<evidence type="ECO:0000256" key="3">
    <source>
        <dbReference type="ARBA" id="ARBA00023004"/>
    </source>
</evidence>
<dbReference type="Gramene" id="Tc02v2_t010940.1">
    <property type="protein sequence ID" value="Tc02v2_p010940.1"/>
    <property type="gene ID" value="Tc02v2_g010940"/>
</dbReference>
<gene>
    <name evidence="8" type="primary">LOC18608239</name>
</gene>
<keyword evidence="3 4" id="KW-0408">Iron</keyword>